<proteinExistence type="predicted"/>
<protein>
    <submittedName>
        <fullName evidence="1">Uncharacterized protein</fullName>
    </submittedName>
</protein>
<name>A0A923LVZ0_9FIRM</name>
<keyword evidence="2" id="KW-1185">Reference proteome</keyword>
<organism evidence="1 2">
    <name type="scientific">Agathobaculum faecis</name>
    <dbReference type="NCBI Taxonomy" id="2763013"/>
    <lineage>
        <taxon>Bacteria</taxon>
        <taxon>Bacillati</taxon>
        <taxon>Bacillota</taxon>
        <taxon>Clostridia</taxon>
        <taxon>Eubacteriales</taxon>
        <taxon>Butyricicoccaceae</taxon>
        <taxon>Agathobaculum</taxon>
    </lineage>
</organism>
<reference evidence="1" key="1">
    <citation type="submission" date="2020-08" db="EMBL/GenBank/DDBJ databases">
        <title>Genome public.</title>
        <authorList>
            <person name="Liu C."/>
            <person name="Sun Q."/>
        </authorList>
    </citation>
    <scope>NUCLEOTIDE SEQUENCE</scope>
    <source>
        <strain evidence="1">NSJ-28</strain>
    </source>
</reference>
<dbReference type="Proteomes" id="UP000606499">
    <property type="component" value="Unassembled WGS sequence"/>
</dbReference>
<comment type="caution">
    <text evidence="1">The sequence shown here is derived from an EMBL/GenBank/DDBJ whole genome shotgun (WGS) entry which is preliminary data.</text>
</comment>
<dbReference type="EMBL" id="JACOPL010000014">
    <property type="protein sequence ID" value="MBC5726368.1"/>
    <property type="molecule type" value="Genomic_DNA"/>
</dbReference>
<accession>A0A923LVZ0</accession>
<evidence type="ECO:0000313" key="2">
    <source>
        <dbReference type="Proteomes" id="UP000606499"/>
    </source>
</evidence>
<dbReference type="AlphaFoldDB" id="A0A923LVZ0"/>
<sequence length="75" mass="8627">MERNEKKKRVSADIPFSFLNEMGHNTRAMERFFDLPRETQETLTDAVSIADDPNERSEQALKSLANGGEGYCERF</sequence>
<dbReference type="RefSeq" id="WP_054328049.1">
    <property type="nucleotide sequence ID" value="NZ_JACOPL010000014.1"/>
</dbReference>
<gene>
    <name evidence="1" type="ORF">H8S45_12975</name>
</gene>
<evidence type="ECO:0000313" key="1">
    <source>
        <dbReference type="EMBL" id="MBC5726368.1"/>
    </source>
</evidence>